<reference evidence="3 4" key="1">
    <citation type="submission" date="2018-02" db="EMBL/GenBank/DDBJ databases">
        <title>Comparative genomes isolates from brazilian mangrove.</title>
        <authorList>
            <person name="Araujo J.E."/>
            <person name="Taketani R.G."/>
            <person name="Silva M.C.P."/>
            <person name="Loureco M.V."/>
            <person name="Andreote F.D."/>
        </authorList>
    </citation>
    <scope>NUCLEOTIDE SEQUENCE [LARGE SCALE GENOMIC DNA]</scope>
    <source>
        <strain evidence="3 4">HEX-2 MGV</strain>
    </source>
</reference>
<accession>A0A2S8F0C9</accession>
<dbReference type="Pfam" id="PF07596">
    <property type="entry name" value="SBP_bac_10"/>
    <property type="match status" value="1"/>
</dbReference>
<feature type="domain" description="DUF1559" evidence="2">
    <location>
        <begin position="32"/>
        <end position="288"/>
    </location>
</feature>
<protein>
    <submittedName>
        <fullName evidence="3">Prepilin-type cleavage/methylation domain-containing protein</fullName>
    </submittedName>
</protein>
<evidence type="ECO:0000256" key="1">
    <source>
        <dbReference type="SAM" id="Phobius"/>
    </source>
</evidence>
<evidence type="ECO:0000313" key="3">
    <source>
        <dbReference type="EMBL" id="PQO25597.1"/>
    </source>
</evidence>
<dbReference type="Proteomes" id="UP000240009">
    <property type="component" value="Unassembled WGS sequence"/>
</dbReference>
<dbReference type="NCBIfam" id="TIGR02532">
    <property type="entry name" value="IV_pilin_GFxxxE"/>
    <property type="match status" value="1"/>
</dbReference>
<dbReference type="PANTHER" id="PTHR30093">
    <property type="entry name" value="GENERAL SECRETION PATHWAY PROTEIN G"/>
    <property type="match status" value="1"/>
</dbReference>
<dbReference type="InterPro" id="IPR011453">
    <property type="entry name" value="DUF1559"/>
</dbReference>
<organism evidence="3 4">
    <name type="scientific">Blastopirellula marina</name>
    <dbReference type="NCBI Taxonomy" id="124"/>
    <lineage>
        <taxon>Bacteria</taxon>
        <taxon>Pseudomonadati</taxon>
        <taxon>Planctomycetota</taxon>
        <taxon>Planctomycetia</taxon>
        <taxon>Pirellulales</taxon>
        <taxon>Pirellulaceae</taxon>
        <taxon>Blastopirellula</taxon>
    </lineage>
</organism>
<gene>
    <name evidence="3" type="ORF">C5Y96_24835</name>
</gene>
<dbReference type="AlphaFoldDB" id="A0A2S8F0C9"/>
<evidence type="ECO:0000259" key="2">
    <source>
        <dbReference type="Pfam" id="PF07596"/>
    </source>
</evidence>
<keyword evidence="1" id="KW-0472">Membrane</keyword>
<keyword evidence="1" id="KW-1133">Transmembrane helix</keyword>
<dbReference type="PANTHER" id="PTHR30093:SF2">
    <property type="entry name" value="TYPE II SECRETION SYSTEM PROTEIN H"/>
    <property type="match status" value="1"/>
</dbReference>
<sequence length="306" mass="33359">MLHRRTAFTLVELLVVIAIIGILIALLLPAVQQAREAARRMQCANNLKQICLAFHNYADVNKGFPQARITGVYDGANSVFSGWPTAILPYIEQGNLAELYNDNLPHFHEDNQELVRTKIDLFVCPSTPNGDRQVQLSTGPVESTLIPDRYGAPGDYYVRLQTWVWPSGPTLDVGLDSNAATPLAKFTDGLSNTVLLGEVCARPVLYINGKPQSSPMTAQPGWSAWAGPQALRLRSYNSDCSAESDSSNVYQQAINVCNQQGLYSFHPGGAMVSLGDGSVRFLAETTDIETVVAMHSRSGGEVFEMP</sequence>
<dbReference type="Pfam" id="PF07963">
    <property type="entry name" value="N_methyl"/>
    <property type="match status" value="1"/>
</dbReference>
<dbReference type="OrthoDB" id="261883at2"/>
<dbReference type="Gene3D" id="3.30.700.10">
    <property type="entry name" value="Glycoprotein, Type 4 Pilin"/>
    <property type="match status" value="1"/>
</dbReference>
<dbReference type="InterPro" id="IPR012902">
    <property type="entry name" value="N_methyl_site"/>
</dbReference>
<dbReference type="NCBIfam" id="TIGR04294">
    <property type="entry name" value="pre_pil_HX9DG"/>
    <property type="match status" value="1"/>
</dbReference>
<name>A0A2S8F0C9_9BACT</name>
<keyword evidence="1" id="KW-0812">Transmembrane</keyword>
<proteinExistence type="predicted"/>
<dbReference type="RefSeq" id="WP_105359113.1">
    <property type="nucleotide sequence ID" value="NZ_PUIA01000081.1"/>
</dbReference>
<dbReference type="InterPro" id="IPR045584">
    <property type="entry name" value="Pilin-like"/>
</dbReference>
<dbReference type="SUPFAM" id="SSF54523">
    <property type="entry name" value="Pili subunits"/>
    <property type="match status" value="1"/>
</dbReference>
<comment type="caution">
    <text evidence="3">The sequence shown here is derived from an EMBL/GenBank/DDBJ whole genome shotgun (WGS) entry which is preliminary data.</text>
</comment>
<dbReference type="EMBL" id="PUIA01000081">
    <property type="protein sequence ID" value="PQO25597.1"/>
    <property type="molecule type" value="Genomic_DNA"/>
</dbReference>
<evidence type="ECO:0000313" key="4">
    <source>
        <dbReference type="Proteomes" id="UP000240009"/>
    </source>
</evidence>
<feature type="transmembrane region" description="Helical" evidence="1">
    <location>
        <begin position="6"/>
        <end position="31"/>
    </location>
</feature>
<dbReference type="InterPro" id="IPR027558">
    <property type="entry name" value="Pre_pil_HX9DG_C"/>
</dbReference>